<comment type="caution">
    <text evidence="2">The sequence shown here is derived from an EMBL/GenBank/DDBJ whole genome shotgun (WGS) entry which is preliminary data.</text>
</comment>
<keyword evidence="3" id="KW-1185">Reference proteome</keyword>
<accession>A0A4R4NWE9</accession>
<proteinExistence type="predicted"/>
<dbReference type="EMBL" id="SMJW01000130">
    <property type="protein sequence ID" value="TDC12397.1"/>
    <property type="molecule type" value="Genomic_DNA"/>
</dbReference>
<dbReference type="RefSeq" id="WP_131942323.1">
    <property type="nucleotide sequence ID" value="NZ_BAAAMX010000001.1"/>
</dbReference>
<gene>
    <name evidence="2" type="ORF">E1284_23645</name>
</gene>
<dbReference type="Proteomes" id="UP000295431">
    <property type="component" value="Unassembled WGS sequence"/>
</dbReference>
<sequence length="474" mass="50727">MPDEFGGGGLRRRREAGAAAIEYAVLVGIASGLLVALLLLLPNSVGSGVRDALCRIFGGNCTAQPFQYKPPVSACIVTSDSKKIGATVTVFSIKAGQNLQFVKIKMGDGKVRLMVVPNDYKLGAEAEVGGKLQFGKGSYGGKIGGSVEGSLNFKYGDTWVFPDEKAAGDFLDDMKWDLARREGEKASPGLWVFDKLTGWEPRTRDPDFRQWEVGVEGLGKLAAGFGDLTADERGERKVKDRATGLEAEGKIGDGVIVTRDSSGSAADGYPLTSYTFQVKGGIKLGAKAVGFGPSGEASYTGQTKVTLDKDGRLKSMTWITTQESNDTTGFKNPGGKTVTWKGTGKKVSVTTTTVSFDDTNRAIGEKWIHDNAFMIPLQTVRNTFDENGALTTADPGPDGDPMDRLIYEQGLTNRNVYAGDVDEFKIGAEIAAEVKFGIEGGYEGETQNIVGSQYLGPPQNGERTFVDWPECAKN</sequence>
<dbReference type="OrthoDB" id="3455227at2"/>
<keyword evidence="1" id="KW-0812">Transmembrane</keyword>
<evidence type="ECO:0000256" key="1">
    <source>
        <dbReference type="SAM" id="Phobius"/>
    </source>
</evidence>
<name>A0A4R4NWE9_9ACTN</name>
<keyword evidence="1" id="KW-1133">Transmembrane helix</keyword>
<evidence type="ECO:0000313" key="3">
    <source>
        <dbReference type="Proteomes" id="UP000295431"/>
    </source>
</evidence>
<protein>
    <submittedName>
        <fullName evidence="2">Uncharacterized protein</fullName>
    </submittedName>
</protein>
<evidence type="ECO:0000313" key="2">
    <source>
        <dbReference type="EMBL" id="TDC12397.1"/>
    </source>
</evidence>
<keyword evidence="1" id="KW-0472">Membrane</keyword>
<feature type="transmembrane region" description="Helical" evidence="1">
    <location>
        <begin position="20"/>
        <end position="41"/>
    </location>
</feature>
<organism evidence="2 3">
    <name type="scientific">Actinomadura bangladeshensis</name>
    <dbReference type="NCBI Taxonomy" id="453573"/>
    <lineage>
        <taxon>Bacteria</taxon>
        <taxon>Bacillati</taxon>
        <taxon>Actinomycetota</taxon>
        <taxon>Actinomycetes</taxon>
        <taxon>Streptosporangiales</taxon>
        <taxon>Thermomonosporaceae</taxon>
        <taxon>Actinomadura</taxon>
    </lineage>
</organism>
<dbReference type="AlphaFoldDB" id="A0A4R4NWE9"/>
<reference evidence="2 3" key="1">
    <citation type="submission" date="2019-03" db="EMBL/GenBank/DDBJ databases">
        <title>Draft genome sequences of novel Actinobacteria.</title>
        <authorList>
            <person name="Sahin N."/>
            <person name="Ay H."/>
            <person name="Saygin H."/>
        </authorList>
    </citation>
    <scope>NUCLEOTIDE SEQUENCE [LARGE SCALE GENOMIC DNA]</scope>
    <source>
        <strain evidence="2 3">DSM 45347</strain>
    </source>
</reference>